<proteinExistence type="predicted"/>
<gene>
    <name evidence="2" type="ORF">G5B40_03980</name>
</gene>
<dbReference type="RefSeq" id="WP_165095295.1">
    <property type="nucleotide sequence ID" value="NZ_CP049056.1"/>
</dbReference>
<evidence type="ECO:0000313" key="2">
    <source>
        <dbReference type="EMBL" id="QIE54671.1"/>
    </source>
</evidence>
<dbReference type="EMBL" id="CP049056">
    <property type="protein sequence ID" value="QIE54671.1"/>
    <property type="molecule type" value="Genomic_DNA"/>
</dbReference>
<feature type="domain" description="4Fe-4S ferredoxin-type" evidence="1">
    <location>
        <begin position="136"/>
        <end position="167"/>
    </location>
</feature>
<dbReference type="InterPro" id="IPR017896">
    <property type="entry name" value="4Fe4S_Fe-S-bd"/>
</dbReference>
<dbReference type="AlphaFoldDB" id="A0A7L5BU17"/>
<evidence type="ECO:0000313" key="3">
    <source>
        <dbReference type="Proteomes" id="UP000503336"/>
    </source>
</evidence>
<name>A0A7L5BU17_9RHOB</name>
<evidence type="ECO:0000259" key="1">
    <source>
        <dbReference type="PROSITE" id="PS51379"/>
    </source>
</evidence>
<sequence length="218" mass="23105">MNLATIRERAARDGLALTGWLRPGSGDGAPAGTRALLLLGHGGPEMWACFRAAPEAGDGNPHPLDRWSRRVIGALAAEIGATALFPFGGPPYQPFIRWTYAGEPIHQSKLGMAVHEERGLWSGWRGALALFEEIDLPPVIRGAHPCEGCAAPCRAACPVSAFTDAGYDVARCRAHLDSAAGAPCRARGCLARRACPVGARFAQSDEQGAFHLEAFRVA</sequence>
<keyword evidence="3" id="KW-1185">Reference proteome</keyword>
<reference evidence="2 3" key="1">
    <citation type="submission" date="2020-02" db="EMBL/GenBank/DDBJ databases">
        <title>complete genome sequence of Rhodobacteraceae bacterium.</title>
        <authorList>
            <person name="Park J."/>
            <person name="Kim Y.-S."/>
            <person name="Kim K.-H."/>
        </authorList>
    </citation>
    <scope>NUCLEOTIDE SEQUENCE [LARGE SCALE GENOMIC DNA]</scope>
    <source>
        <strain evidence="2 3">RR4-56</strain>
    </source>
</reference>
<protein>
    <submittedName>
        <fullName evidence="2">Ferredoxin</fullName>
    </submittedName>
</protein>
<dbReference type="Proteomes" id="UP000503336">
    <property type="component" value="Chromosome"/>
</dbReference>
<accession>A0A7L5BU17</accession>
<organism evidence="2 3">
    <name type="scientific">Pikeienuella piscinae</name>
    <dbReference type="NCBI Taxonomy" id="2748098"/>
    <lineage>
        <taxon>Bacteria</taxon>
        <taxon>Pseudomonadati</taxon>
        <taxon>Pseudomonadota</taxon>
        <taxon>Alphaproteobacteria</taxon>
        <taxon>Rhodobacterales</taxon>
        <taxon>Paracoccaceae</taxon>
        <taxon>Pikeienuella</taxon>
    </lineage>
</organism>
<dbReference type="PROSITE" id="PS51379">
    <property type="entry name" value="4FE4S_FER_2"/>
    <property type="match status" value="1"/>
</dbReference>
<dbReference type="KEGG" id="hdh:G5B40_03980"/>